<dbReference type="Proteomes" id="UP001055101">
    <property type="component" value="Unassembled WGS sequence"/>
</dbReference>
<gene>
    <name evidence="2" type="ORF">EKPJFOCH_2543</name>
</gene>
<accession>A0ABQ4TMZ2</accession>
<name>A0ABQ4TMZ2_9HYPH</name>
<evidence type="ECO:0000256" key="1">
    <source>
        <dbReference type="SAM" id="MobiDB-lite"/>
    </source>
</evidence>
<proteinExistence type="predicted"/>
<keyword evidence="3" id="KW-1185">Reference proteome</keyword>
<feature type="compositionally biased region" description="Basic and acidic residues" evidence="1">
    <location>
        <begin position="36"/>
        <end position="47"/>
    </location>
</feature>
<comment type="caution">
    <text evidence="2">The sequence shown here is derived from an EMBL/GenBank/DDBJ whole genome shotgun (WGS) entry which is preliminary data.</text>
</comment>
<dbReference type="EMBL" id="BPRA01000010">
    <property type="protein sequence ID" value="GJE56046.1"/>
    <property type="molecule type" value="Genomic_DNA"/>
</dbReference>
<reference evidence="2" key="1">
    <citation type="journal article" date="2021" name="Front. Microbiol.">
        <title>Comprehensive Comparative Genomics and Phenotyping of Methylobacterium Species.</title>
        <authorList>
            <person name="Alessa O."/>
            <person name="Ogura Y."/>
            <person name="Fujitani Y."/>
            <person name="Takami H."/>
            <person name="Hayashi T."/>
            <person name="Sahin N."/>
            <person name="Tani A."/>
        </authorList>
    </citation>
    <scope>NUCLEOTIDE SEQUENCE</scope>
    <source>
        <strain evidence="2">DSM 23674</strain>
    </source>
</reference>
<sequence length="96" mass="10524">MTGEQVEQETRPAAEIRVSQARYGLRDVEQPAARGQIDDTERADHNGAHGARRCNAGPIVHQNQRCCSRPRKDDGLTFAVAETVQGRIRVGAIGMN</sequence>
<organism evidence="2 3">
    <name type="scientific">Methylobacterium thuringiense</name>
    <dbReference type="NCBI Taxonomy" id="1003091"/>
    <lineage>
        <taxon>Bacteria</taxon>
        <taxon>Pseudomonadati</taxon>
        <taxon>Pseudomonadota</taxon>
        <taxon>Alphaproteobacteria</taxon>
        <taxon>Hyphomicrobiales</taxon>
        <taxon>Methylobacteriaceae</taxon>
        <taxon>Methylobacterium</taxon>
    </lineage>
</organism>
<reference evidence="2" key="2">
    <citation type="submission" date="2021-08" db="EMBL/GenBank/DDBJ databases">
        <authorList>
            <person name="Tani A."/>
            <person name="Ola A."/>
            <person name="Ogura Y."/>
            <person name="Katsura K."/>
            <person name="Hayashi T."/>
        </authorList>
    </citation>
    <scope>NUCLEOTIDE SEQUENCE</scope>
    <source>
        <strain evidence="2">DSM 23674</strain>
    </source>
</reference>
<evidence type="ECO:0000313" key="2">
    <source>
        <dbReference type="EMBL" id="GJE56046.1"/>
    </source>
</evidence>
<protein>
    <submittedName>
        <fullName evidence="2">Uncharacterized protein</fullName>
    </submittedName>
</protein>
<feature type="region of interest" description="Disordered" evidence="1">
    <location>
        <begin position="27"/>
        <end position="50"/>
    </location>
</feature>
<evidence type="ECO:0000313" key="3">
    <source>
        <dbReference type="Proteomes" id="UP001055101"/>
    </source>
</evidence>